<dbReference type="SUPFAM" id="SSF48726">
    <property type="entry name" value="Immunoglobulin"/>
    <property type="match status" value="1"/>
</dbReference>
<dbReference type="GeneTree" id="ENSGT00940000153143"/>
<evidence type="ECO:0000259" key="3">
    <source>
        <dbReference type="PROSITE" id="PS50835"/>
    </source>
</evidence>
<evidence type="ECO:0000313" key="5">
    <source>
        <dbReference type="Proteomes" id="UP000001645"/>
    </source>
</evidence>
<reference evidence="4" key="3">
    <citation type="submission" date="2025-09" db="UniProtKB">
        <authorList>
            <consortium name="Ensembl"/>
        </authorList>
    </citation>
    <scope>IDENTIFICATION</scope>
</reference>
<dbReference type="SMART" id="SM00406">
    <property type="entry name" value="IGv"/>
    <property type="match status" value="1"/>
</dbReference>
<dbReference type="PANTHER" id="PTHR19256:SF44">
    <property type="entry name" value="T CELL RECEPTOR GAMMA VARIABLE 9"/>
    <property type="match status" value="1"/>
</dbReference>
<dbReference type="Pfam" id="PF07686">
    <property type="entry name" value="V-set"/>
    <property type="match status" value="1"/>
</dbReference>
<feature type="domain" description="Ig-like" evidence="3">
    <location>
        <begin position="3"/>
        <end position="123"/>
    </location>
</feature>
<accession>A0A803YKL8</accession>
<evidence type="ECO:0000256" key="1">
    <source>
        <dbReference type="ARBA" id="ARBA00023170"/>
    </source>
</evidence>
<dbReference type="Proteomes" id="UP000001645">
    <property type="component" value="Unplaced"/>
</dbReference>
<reference evidence="4" key="1">
    <citation type="journal article" date="2010" name="PLoS Biol.">
        <title>Multi-platform next-generation sequencing of the domestic turkey (Meleagris gallopavo): genome assembly and analysis.</title>
        <authorList>
            <person name="Dalloul R.A."/>
            <person name="Long J.A."/>
            <person name="Zimin A.V."/>
            <person name="Aslam L."/>
            <person name="Beal K."/>
            <person name="Blomberg L.A."/>
            <person name="Bouffard P."/>
            <person name="Burt D.W."/>
            <person name="Crasta O."/>
            <person name="Crooijmans R.P."/>
            <person name="Cooper K."/>
            <person name="Coulombe R.A."/>
            <person name="De S."/>
            <person name="Delany M.E."/>
            <person name="Dodgson J.B."/>
            <person name="Dong J.J."/>
            <person name="Evans C."/>
            <person name="Frederickson K.M."/>
            <person name="Flicek P."/>
            <person name="Florea L."/>
            <person name="Folkerts O."/>
            <person name="Groenen M.A."/>
            <person name="Harkins T.T."/>
            <person name="Herrero J."/>
            <person name="Hoffmann S."/>
            <person name="Megens H.J."/>
            <person name="Jiang A."/>
            <person name="de Jong P."/>
            <person name="Kaiser P."/>
            <person name="Kim H."/>
            <person name="Kim K.W."/>
            <person name="Kim S."/>
            <person name="Langenberger D."/>
            <person name="Lee M.K."/>
            <person name="Lee T."/>
            <person name="Mane S."/>
            <person name="Marcais G."/>
            <person name="Marz M."/>
            <person name="McElroy A.P."/>
            <person name="Modise T."/>
            <person name="Nefedov M."/>
            <person name="Notredame C."/>
            <person name="Paton I.R."/>
            <person name="Payne W.S."/>
            <person name="Pertea G."/>
            <person name="Prickett D."/>
            <person name="Puiu D."/>
            <person name="Qioa D."/>
            <person name="Raineri E."/>
            <person name="Ruffier M."/>
            <person name="Salzberg S.L."/>
            <person name="Schatz M.C."/>
            <person name="Scheuring C."/>
            <person name="Schmidt C.J."/>
            <person name="Schroeder S."/>
            <person name="Searle S.M."/>
            <person name="Smith E.J."/>
            <person name="Smith J."/>
            <person name="Sonstegard T.S."/>
            <person name="Stadler P.F."/>
            <person name="Tafer H."/>
            <person name="Tu Z.J."/>
            <person name="Van Tassell C.P."/>
            <person name="Vilella A.J."/>
            <person name="Williams K.P."/>
            <person name="Yorke J.A."/>
            <person name="Zhang L."/>
            <person name="Zhang H.B."/>
            <person name="Zhang X."/>
            <person name="Zhang Y."/>
            <person name="Reed K.M."/>
        </authorList>
    </citation>
    <scope>NUCLEOTIDE SEQUENCE [LARGE SCALE GENOMIC DNA]</scope>
</reference>
<dbReference type="InterPro" id="IPR036179">
    <property type="entry name" value="Ig-like_dom_sf"/>
</dbReference>
<dbReference type="InterPro" id="IPR007110">
    <property type="entry name" value="Ig-like_dom"/>
</dbReference>
<dbReference type="Gene3D" id="2.60.40.10">
    <property type="entry name" value="Immunoglobulins"/>
    <property type="match status" value="1"/>
</dbReference>
<sequence>MLPDPIALSAHFLSCFPLGGSAQALQQSPAAVTKPESKTALITCRISISNFDKVFIHWYRKRPGAAPKRIAYMATRLFLEKESDEGKFSIEKDLAKSQCTLTVGRLTAQDAATYYCARWDAHS</sequence>
<reference evidence="4" key="2">
    <citation type="submission" date="2025-08" db="UniProtKB">
        <authorList>
            <consortium name="Ensembl"/>
        </authorList>
    </citation>
    <scope>IDENTIFICATION</scope>
</reference>
<keyword evidence="1" id="KW-0675">Receptor</keyword>
<organism evidence="4 5">
    <name type="scientific">Meleagris gallopavo</name>
    <name type="common">Wild turkey</name>
    <dbReference type="NCBI Taxonomy" id="9103"/>
    <lineage>
        <taxon>Eukaryota</taxon>
        <taxon>Metazoa</taxon>
        <taxon>Chordata</taxon>
        <taxon>Craniata</taxon>
        <taxon>Vertebrata</taxon>
        <taxon>Euteleostomi</taxon>
        <taxon>Archelosauria</taxon>
        <taxon>Archosauria</taxon>
        <taxon>Dinosauria</taxon>
        <taxon>Saurischia</taxon>
        <taxon>Theropoda</taxon>
        <taxon>Coelurosauria</taxon>
        <taxon>Aves</taxon>
        <taxon>Neognathae</taxon>
        <taxon>Galloanserae</taxon>
        <taxon>Galliformes</taxon>
        <taxon>Phasianidae</taxon>
        <taxon>Meleagridinae</taxon>
        <taxon>Meleagris</taxon>
    </lineage>
</organism>
<dbReference type="PROSITE" id="PS50835">
    <property type="entry name" value="IG_LIKE"/>
    <property type="match status" value="1"/>
</dbReference>
<dbReference type="Ensembl" id="ENSMGAT00000025596.1">
    <property type="protein sequence ID" value="ENSMGAP00000032316.1"/>
    <property type="gene ID" value="ENSMGAG00000018717.1"/>
</dbReference>
<proteinExistence type="predicted"/>
<evidence type="ECO:0000313" key="4">
    <source>
        <dbReference type="Ensembl" id="ENSMGAP00000032316.1"/>
    </source>
</evidence>
<dbReference type="InterPro" id="IPR051117">
    <property type="entry name" value="TRG_var/const_region"/>
</dbReference>
<dbReference type="InterPro" id="IPR013106">
    <property type="entry name" value="Ig_V-set"/>
</dbReference>
<keyword evidence="5" id="KW-1185">Reference proteome</keyword>
<keyword evidence="2" id="KW-0393">Immunoglobulin domain</keyword>
<dbReference type="InParanoid" id="A0A803YKL8"/>
<dbReference type="AlphaFoldDB" id="A0A803YKL8"/>
<protein>
    <recommendedName>
        <fullName evidence="3">Ig-like domain-containing protein</fullName>
    </recommendedName>
</protein>
<evidence type="ECO:0000256" key="2">
    <source>
        <dbReference type="ARBA" id="ARBA00023319"/>
    </source>
</evidence>
<name>A0A803YKL8_MELGA</name>
<dbReference type="InterPro" id="IPR013783">
    <property type="entry name" value="Ig-like_fold"/>
</dbReference>
<dbReference type="PANTHER" id="PTHR19256">
    <property type="entry name" value="T-CELL RECEPTOR GAMMA CHAIN"/>
    <property type="match status" value="1"/>
</dbReference>